<comment type="similarity">
    <text evidence="1 9">Belongs to the class-II aminoacyl-tRNA synthetase family.</text>
</comment>
<evidence type="ECO:0000256" key="3">
    <source>
        <dbReference type="ARBA" id="ARBA00022598"/>
    </source>
</evidence>
<sequence>MSKEKPSLPKGTRDFNPEVVGKRNYIFNTIKQTFQKFGFQPLETPAMENLSVLTGKYGEEGDQLMFKILNNGLHEKKEPEKEKLQENWNKILQQPFSTSAITERALRYDLTVPFARFVVMNRNEITFPFKRYQIQPVWRADRPQKGRYREFYQCDADVVGTKSLLCEAEIVLMLDEVLTSLGIEDFTIKINHRKVLGVLYEFLFLQGAKGTDIDLFVAIDKIDKIGLDGVRKELIDKGYTSEMVNKLFEILSLNGSFEKINELEDKVKVALGEIRDDVEGNSKNQNNTITKIMRTPVGFVELRELREYLNNLGFKNFNRLALDITLARGLSYYTGCIFEVKVNNVKMGSISGGGRYDNLTGMFGLPNVSGVGISFGVDRIYDVMEELNLFPESAQTSTQVLITNFDASAEVYALPILQQLRAANIATELYPDQVKLAKQMTYADQKKIPYVLLIGSEEIASGLLKLKNMRTGEQESLRIEEILKKLAV</sequence>
<keyword evidence="9" id="KW-0963">Cytoplasm</keyword>
<organism evidence="12 13">
    <name type="scientific">Adhaeribacter radiodurans</name>
    <dbReference type="NCBI Taxonomy" id="2745197"/>
    <lineage>
        <taxon>Bacteria</taxon>
        <taxon>Pseudomonadati</taxon>
        <taxon>Bacteroidota</taxon>
        <taxon>Cytophagia</taxon>
        <taxon>Cytophagales</taxon>
        <taxon>Hymenobacteraceae</taxon>
        <taxon>Adhaeribacter</taxon>
    </lineage>
</organism>
<dbReference type="SUPFAM" id="SSF52954">
    <property type="entry name" value="Class II aaRS ABD-related"/>
    <property type="match status" value="1"/>
</dbReference>
<dbReference type="KEGG" id="add:HUW48_13250"/>
<dbReference type="InterPro" id="IPR033656">
    <property type="entry name" value="HisRS_anticodon"/>
</dbReference>
<evidence type="ECO:0000256" key="9">
    <source>
        <dbReference type="HAMAP-Rule" id="MF_00127"/>
    </source>
</evidence>
<feature type="binding site" evidence="10">
    <location>
        <begin position="332"/>
        <end position="333"/>
    </location>
    <ligand>
        <name>L-histidine</name>
        <dbReference type="ChEBI" id="CHEBI:57595"/>
    </ligand>
</feature>
<dbReference type="AlphaFoldDB" id="A0A7L7L7Z5"/>
<reference evidence="12 13" key="1">
    <citation type="submission" date="2020-08" db="EMBL/GenBank/DDBJ databases">
        <title>Adhaeribacter dokdonensis sp. nov., isolated from the rhizosphere of Elymus tsukushiensis, a plant native to the Dokdo Islands, Republic of Korea.</title>
        <authorList>
            <person name="Ghim S.Y."/>
        </authorList>
    </citation>
    <scope>NUCLEOTIDE SEQUENCE [LARGE SCALE GENOMIC DNA]</scope>
    <source>
        <strain evidence="12 13">KUDC8001</strain>
    </source>
</reference>
<name>A0A7L7L7Z5_9BACT</name>
<accession>A0A7L7L7Z5</accession>
<dbReference type="Gene3D" id="3.30.930.10">
    <property type="entry name" value="Bira Bifunctional Protein, Domain 2"/>
    <property type="match status" value="1"/>
</dbReference>
<keyword evidence="5 9" id="KW-0067">ATP-binding</keyword>
<feature type="binding site" evidence="10">
    <location>
        <position position="153"/>
    </location>
    <ligand>
        <name>L-histidine</name>
        <dbReference type="ChEBI" id="CHEBI:57595"/>
    </ligand>
</feature>
<evidence type="ECO:0000256" key="7">
    <source>
        <dbReference type="ARBA" id="ARBA00023146"/>
    </source>
</evidence>
<evidence type="ECO:0000256" key="6">
    <source>
        <dbReference type="ARBA" id="ARBA00022917"/>
    </source>
</evidence>
<dbReference type="Gene3D" id="3.40.50.800">
    <property type="entry name" value="Anticodon-binding domain"/>
    <property type="match status" value="1"/>
</dbReference>
<dbReference type="GO" id="GO:0005524">
    <property type="term" value="F:ATP binding"/>
    <property type="evidence" value="ECO:0007669"/>
    <property type="project" value="UniProtKB-UniRule"/>
</dbReference>
<evidence type="ECO:0000259" key="11">
    <source>
        <dbReference type="PROSITE" id="PS50862"/>
    </source>
</evidence>
<dbReference type="GO" id="GO:0005737">
    <property type="term" value="C:cytoplasm"/>
    <property type="evidence" value="ECO:0007669"/>
    <property type="project" value="UniProtKB-SubCell"/>
</dbReference>
<feature type="domain" description="Aminoacyl-transfer RNA synthetases class-II family profile" evidence="11">
    <location>
        <begin position="1"/>
        <end position="415"/>
    </location>
</feature>
<dbReference type="InterPro" id="IPR006195">
    <property type="entry name" value="aa-tRNA-synth_II"/>
</dbReference>
<evidence type="ECO:0000256" key="8">
    <source>
        <dbReference type="ARBA" id="ARBA00047639"/>
    </source>
</evidence>
<dbReference type="GO" id="GO:0004821">
    <property type="term" value="F:histidine-tRNA ligase activity"/>
    <property type="evidence" value="ECO:0007669"/>
    <property type="project" value="UniProtKB-UniRule"/>
</dbReference>
<dbReference type="InterPro" id="IPR036621">
    <property type="entry name" value="Anticodon-bd_dom_sf"/>
</dbReference>
<dbReference type="EMBL" id="CP055153">
    <property type="protein sequence ID" value="QMU28946.1"/>
    <property type="molecule type" value="Genomic_DNA"/>
</dbReference>
<keyword evidence="3 9" id="KW-0436">Ligase</keyword>
<dbReference type="InterPro" id="IPR045864">
    <property type="entry name" value="aa-tRNA-synth_II/BPL/LPL"/>
</dbReference>
<feature type="binding site" evidence="10">
    <location>
        <begin position="109"/>
        <end position="111"/>
    </location>
    <ligand>
        <name>L-histidine</name>
        <dbReference type="ChEBI" id="CHEBI:57595"/>
    </ligand>
</feature>
<comment type="subcellular location">
    <subcellularLocation>
        <location evidence="9">Cytoplasm</location>
    </subcellularLocation>
</comment>
<keyword evidence="7 9" id="KW-0030">Aminoacyl-tRNA synthetase</keyword>
<dbReference type="InterPro" id="IPR015807">
    <property type="entry name" value="His-tRNA-ligase"/>
</dbReference>
<dbReference type="InterPro" id="IPR041715">
    <property type="entry name" value="HisRS-like_core"/>
</dbReference>
<keyword evidence="4 9" id="KW-0547">Nucleotide-binding</keyword>
<dbReference type="GO" id="GO:0006427">
    <property type="term" value="P:histidyl-tRNA aminoacylation"/>
    <property type="evidence" value="ECO:0007669"/>
    <property type="project" value="UniProtKB-UniRule"/>
</dbReference>
<dbReference type="Proteomes" id="UP000514509">
    <property type="component" value="Chromosome"/>
</dbReference>
<dbReference type="Pfam" id="PF13393">
    <property type="entry name" value="tRNA-synt_His"/>
    <property type="match status" value="2"/>
</dbReference>
<feature type="binding site" evidence="10">
    <location>
        <position position="139"/>
    </location>
    <ligand>
        <name>L-histidine</name>
        <dbReference type="ChEBI" id="CHEBI:57595"/>
    </ligand>
</feature>
<evidence type="ECO:0000256" key="4">
    <source>
        <dbReference type="ARBA" id="ARBA00022741"/>
    </source>
</evidence>
<dbReference type="EC" id="6.1.1.21" evidence="9"/>
<feature type="binding site" evidence="10">
    <location>
        <position position="328"/>
    </location>
    <ligand>
        <name>L-histidine</name>
        <dbReference type="ChEBI" id="CHEBI:57595"/>
    </ligand>
</feature>
<protein>
    <recommendedName>
        <fullName evidence="9">Histidine--tRNA ligase</fullName>
        <ecNumber evidence="9">6.1.1.21</ecNumber>
    </recommendedName>
    <alternativeName>
        <fullName evidence="9">Histidyl-tRNA synthetase</fullName>
        <shortName evidence="9">HisRS</shortName>
    </alternativeName>
</protein>
<dbReference type="InterPro" id="IPR004154">
    <property type="entry name" value="Anticodon-bd"/>
</dbReference>
<comment type="catalytic activity">
    <reaction evidence="8 9">
        <text>tRNA(His) + L-histidine + ATP = L-histidyl-tRNA(His) + AMP + diphosphate + H(+)</text>
        <dbReference type="Rhea" id="RHEA:17313"/>
        <dbReference type="Rhea" id="RHEA-COMP:9665"/>
        <dbReference type="Rhea" id="RHEA-COMP:9689"/>
        <dbReference type="ChEBI" id="CHEBI:15378"/>
        <dbReference type="ChEBI" id="CHEBI:30616"/>
        <dbReference type="ChEBI" id="CHEBI:33019"/>
        <dbReference type="ChEBI" id="CHEBI:57595"/>
        <dbReference type="ChEBI" id="CHEBI:78442"/>
        <dbReference type="ChEBI" id="CHEBI:78527"/>
        <dbReference type="ChEBI" id="CHEBI:456215"/>
        <dbReference type="EC" id="6.1.1.21"/>
    </reaction>
</comment>
<dbReference type="PANTHER" id="PTHR11476:SF7">
    <property type="entry name" value="HISTIDINE--TRNA LIGASE"/>
    <property type="match status" value="1"/>
</dbReference>
<dbReference type="PANTHER" id="PTHR11476">
    <property type="entry name" value="HISTIDYL-TRNA SYNTHETASE"/>
    <property type="match status" value="1"/>
</dbReference>
<dbReference type="CDD" id="cd00773">
    <property type="entry name" value="HisRS-like_core"/>
    <property type="match status" value="1"/>
</dbReference>
<dbReference type="NCBIfam" id="TIGR00442">
    <property type="entry name" value="hisS"/>
    <property type="match status" value="1"/>
</dbReference>
<evidence type="ECO:0000256" key="10">
    <source>
        <dbReference type="PIRSR" id="PIRSR001549-1"/>
    </source>
</evidence>
<gene>
    <name evidence="9" type="primary">hisS</name>
    <name evidence="12" type="ORF">HUW48_13250</name>
</gene>
<keyword evidence="6 9" id="KW-0648">Protein biosynthesis</keyword>
<evidence type="ECO:0000313" key="13">
    <source>
        <dbReference type="Proteomes" id="UP000514509"/>
    </source>
</evidence>
<comment type="subunit">
    <text evidence="2 9">Homodimer.</text>
</comment>
<evidence type="ECO:0000256" key="1">
    <source>
        <dbReference type="ARBA" id="ARBA00008226"/>
    </source>
</evidence>
<evidence type="ECO:0000313" key="12">
    <source>
        <dbReference type="EMBL" id="QMU28946.1"/>
    </source>
</evidence>
<dbReference type="HAMAP" id="MF_00127">
    <property type="entry name" value="His_tRNA_synth"/>
    <property type="match status" value="1"/>
</dbReference>
<feature type="binding site" evidence="10">
    <location>
        <position position="157"/>
    </location>
    <ligand>
        <name>L-histidine</name>
        <dbReference type="ChEBI" id="CHEBI:57595"/>
    </ligand>
</feature>
<dbReference type="SUPFAM" id="SSF55681">
    <property type="entry name" value="Class II aaRS and biotin synthetases"/>
    <property type="match status" value="1"/>
</dbReference>
<proteinExistence type="inferred from homology"/>
<evidence type="ECO:0000256" key="2">
    <source>
        <dbReference type="ARBA" id="ARBA00011738"/>
    </source>
</evidence>
<dbReference type="InterPro" id="IPR004516">
    <property type="entry name" value="HisRS/HisZ"/>
</dbReference>
<keyword evidence="13" id="KW-1185">Reference proteome</keyword>
<dbReference type="CDD" id="cd00859">
    <property type="entry name" value="HisRS_anticodon"/>
    <property type="match status" value="1"/>
</dbReference>
<dbReference type="PROSITE" id="PS50862">
    <property type="entry name" value="AA_TRNA_LIGASE_II"/>
    <property type="match status" value="1"/>
</dbReference>
<evidence type="ECO:0000256" key="5">
    <source>
        <dbReference type="ARBA" id="ARBA00022840"/>
    </source>
</evidence>
<dbReference type="Pfam" id="PF03129">
    <property type="entry name" value="HGTP_anticodon"/>
    <property type="match status" value="1"/>
</dbReference>
<dbReference type="RefSeq" id="WP_182416127.1">
    <property type="nucleotide sequence ID" value="NZ_CP055153.1"/>
</dbReference>
<dbReference type="PIRSF" id="PIRSF001549">
    <property type="entry name" value="His-tRNA_synth"/>
    <property type="match status" value="1"/>
</dbReference>